<feature type="non-terminal residue" evidence="3">
    <location>
        <position position="1"/>
    </location>
</feature>
<proteinExistence type="predicted"/>
<dbReference type="OrthoDB" id="2322499at2759"/>
<dbReference type="EMBL" id="VDMD01000017">
    <property type="protein sequence ID" value="TRM61386.1"/>
    <property type="molecule type" value="Genomic_DNA"/>
</dbReference>
<name>A0A550C9L6_9AGAR</name>
<accession>A0A550C9L6</accession>
<gene>
    <name evidence="3" type="ORF">BD626DRAFT_599450</name>
</gene>
<dbReference type="STRING" id="97359.A0A550C9L6"/>
<evidence type="ECO:0000313" key="4">
    <source>
        <dbReference type="Proteomes" id="UP000320762"/>
    </source>
</evidence>
<dbReference type="CDD" id="cd09917">
    <property type="entry name" value="F-box_SF"/>
    <property type="match status" value="1"/>
</dbReference>
<dbReference type="Pfam" id="PF00646">
    <property type="entry name" value="F-box"/>
    <property type="match status" value="1"/>
</dbReference>
<keyword evidence="4" id="KW-1185">Reference proteome</keyword>
<dbReference type="InterPro" id="IPR036047">
    <property type="entry name" value="F-box-like_dom_sf"/>
</dbReference>
<evidence type="ECO:0000313" key="3">
    <source>
        <dbReference type="EMBL" id="TRM61386.1"/>
    </source>
</evidence>
<comment type="caution">
    <text evidence="3">The sequence shown here is derived from an EMBL/GenBank/DDBJ whole genome shotgun (WGS) entry which is preliminary data.</text>
</comment>
<feature type="compositionally biased region" description="Basic residues" evidence="1">
    <location>
        <begin position="7"/>
        <end position="21"/>
    </location>
</feature>
<reference evidence="3 4" key="1">
    <citation type="journal article" date="2019" name="New Phytol.">
        <title>Comparative genomics reveals unique wood-decay strategies and fruiting body development in the Schizophyllaceae.</title>
        <authorList>
            <person name="Almasi E."/>
            <person name="Sahu N."/>
            <person name="Krizsan K."/>
            <person name="Balint B."/>
            <person name="Kovacs G.M."/>
            <person name="Kiss B."/>
            <person name="Cseklye J."/>
            <person name="Drula E."/>
            <person name="Henrissat B."/>
            <person name="Nagy I."/>
            <person name="Chovatia M."/>
            <person name="Adam C."/>
            <person name="LaButti K."/>
            <person name="Lipzen A."/>
            <person name="Riley R."/>
            <person name="Grigoriev I.V."/>
            <person name="Nagy L.G."/>
        </authorList>
    </citation>
    <scope>NUCLEOTIDE SEQUENCE [LARGE SCALE GENOMIC DNA]</scope>
    <source>
        <strain evidence="3 4">NL-1724</strain>
    </source>
</reference>
<feature type="region of interest" description="Disordered" evidence="1">
    <location>
        <begin position="1"/>
        <end position="29"/>
    </location>
</feature>
<evidence type="ECO:0000256" key="1">
    <source>
        <dbReference type="SAM" id="MobiDB-lite"/>
    </source>
</evidence>
<dbReference type="InterPro" id="IPR001810">
    <property type="entry name" value="F-box_dom"/>
</dbReference>
<sequence length="527" mass="60713">DRGYKAPARKRRKTRASPKKGAKQDVGQPILRPRRRGTLAALTSMPLDILYEIFTHMHPLDLLHTARTTKMLRSVLMSASLAWIWKDSYSAHAQDLPPLPDDMNVPQFVSLVYDKVCHASPYCSQPSAGKVIWDARIRCCKKCLSNTYVFCVTFPALLYTTLQSTNLDTEGRYNEEELYPVDIARDFQVEYTRDTKDDDNLQDAWLSKKEEHSYKLREHATLCEEWEEQRQLGRNAELQQIKERRKAEILRRLMDLGWGKEIEMFDAQAFAKHKLVSKTQLVTDKVWSTIQEPLLEYMENVKASRLEDEKHIALNNRYRMLVGVYHEFRFTQPHRSIFPGVGDIATINEVVHTIVDTPYDKNITRAALSAILHKIPQSYFDEWRARCDDSLIQLLGLTRDSGKQTSRADLDLATTVFTYAKKPYKEMPYPFVLLAPDTERVQSWSATDYSTYRPWSAERLAVSTSPIAAKLVALAGLDPQTATHTDMDARDPWYVCTTDESQCTMVRAMSWRCAVRSQSSLRHSVDD</sequence>
<feature type="domain" description="F-box" evidence="2">
    <location>
        <begin position="39"/>
        <end position="88"/>
    </location>
</feature>
<protein>
    <recommendedName>
        <fullName evidence="2">F-box domain-containing protein</fullName>
    </recommendedName>
</protein>
<organism evidence="3 4">
    <name type="scientific">Schizophyllum amplum</name>
    <dbReference type="NCBI Taxonomy" id="97359"/>
    <lineage>
        <taxon>Eukaryota</taxon>
        <taxon>Fungi</taxon>
        <taxon>Dikarya</taxon>
        <taxon>Basidiomycota</taxon>
        <taxon>Agaricomycotina</taxon>
        <taxon>Agaricomycetes</taxon>
        <taxon>Agaricomycetidae</taxon>
        <taxon>Agaricales</taxon>
        <taxon>Schizophyllaceae</taxon>
        <taxon>Schizophyllum</taxon>
    </lineage>
</organism>
<dbReference type="PROSITE" id="PS50181">
    <property type="entry name" value="FBOX"/>
    <property type="match status" value="1"/>
</dbReference>
<dbReference type="AlphaFoldDB" id="A0A550C9L6"/>
<evidence type="ECO:0000259" key="2">
    <source>
        <dbReference type="PROSITE" id="PS50181"/>
    </source>
</evidence>
<dbReference type="SUPFAM" id="SSF81383">
    <property type="entry name" value="F-box domain"/>
    <property type="match status" value="1"/>
</dbReference>
<dbReference type="Proteomes" id="UP000320762">
    <property type="component" value="Unassembled WGS sequence"/>
</dbReference>